<feature type="compositionally biased region" description="Low complexity" evidence="1">
    <location>
        <begin position="756"/>
        <end position="777"/>
    </location>
</feature>
<dbReference type="AlphaFoldDB" id="A0A427YPG2"/>
<evidence type="ECO:0000256" key="1">
    <source>
        <dbReference type="SAM" id="MobiDB-lite"/>
    </source>
</evidence>
<reference evidence="2 3" key="1">
    <citation type="submission" date="2018-11" db="EMBL/GenBank/DDBJ databases">
        <title>Genome sequence of Saitozyma podzolica DSM 27192.</title>
        <authorList>
            <person name="Aliyu H."/>
            <person name="Gorte O."/>
            <person name="Ochsenreither K."/>
        </authorList>
    </citation>
    <scope>NUCLEOTIDE SEQUENCE [LARGE SCALE GENOMIC DNA]</scope>
    <source>
        <strain evidence="2 3">DSM 27192</strain>
    </source>
</reference>
<proteinExistence type="predicted"/>
<name>A0A427YPG2_9TREE</name>
<sequence length="777" mass="80189">MADLGPPPAGEAPPPTYAPSQPQILITPLPDSASFFWGQTVQGEVFVKGLGALRANGVRSLAYYVTPDAVHALPGTLNLSAYSRGEIRWTLSVNLQLPATLHTEEIFIEGTPQDASPSALDPDCNSPHEVETILDQRGVRSRLLIDDGAPRLGTLLRLGLEIKAKEREKTGVAGLSSQPDPSLTLRPLRRVRVELFRRVRINDTTDIDTHGSSSSAAAAQPGVTEHLTLLHASGKSLRYPGSSPSLPPLRVLFTLPTVQLGASADQSWGEITMTAPYHSVSFFARVTIGFATTVDSAAHALAAASTGAAAGAGGGAGAGVDLSGVGGVGGIGGIGQGRDWVLEREVRIRPKAWKEPRNVVVERGMVPSLGGDAELPPGHAEMSEEELAREAYRQKGQDLVGSSGTFRAPDEEVDMPPPFDGVGGAGAGGAGGAAAAGPSNHNDAPMPGMAGMEASVSGPGVAAPSAATGEATRRDGAVGQDGRLPTFGESQAQMAAGEAPWVSEPVVSERLVPPDFSDTPEEEDRATMVGRRGSLGGELGTWVEVIRRLRDLLSRPTPLDASYGASGFMDPPQPEDEDSGANANLVGGMVARLGLETGSGEGTRVVDMQDDLPPGIDEPSLPALPSFHTPPYNQPPFRAPPPPHHPHPPHGPAPGMPGMHDVSPPSFAASEAAQAAGGVASAVISSTRSLSGLGQHQHQHQGIDMGMGMGLPVTTGVVGHGMIPRAQRRGSVHTHPQGPEPVEDDTPLRGDPPGYSSHAAGHGHTPGAPSGGPPAYS</sequence>
<feature type="compositionally biased region" description="Low complexity" evidence="1">
    <location>
        <begin position="656"/>
        <end position="671"/>
    </location>
</feature>
<protein>
    <submittedName>
        <fullName evidence="2">Uncharacterized protein</fullName>
    </submittedName>
</protein>
<keyword evidence="3" id="KW-1185">Reference proteome</keyword>
<feature type="compositionally biased region" description="Pro residues" evidence="1">
    <location>
        <begin position="632"/>
        <end position="655"/>
    </location>
</feature>
<organism evidence="2 3">
    <name type="scientific">Saitozyma podzolica</name>
    <dbReference type="NCBI Taxonomy" id="1890683"/>
    <lineage>
        <taxon>Eukaryota</taxon>
        <taxon>Fungi</taxon>
        <taxon>Dikarya</taxon>
        <taxon>Basidiomycota</taxon>
        <taxon>Agaricomycotina</taxon>
        <taxon>Tremellomycetes</taxon>
        <taxon>Tremellales</taxon>
        <taxon>Trimorphomycetaceae</taxon>
        <taxon>Saitozyma</taxon>
    </lineage>
</organism>
<dbReference type="EMBL" id="RSCD01000005">
    <property type="protein sequence ID" value="RSH92971.1"/>
    <property type="molecule type" value="Genomic_DNA"/>
</dbReference>
<dbReference type="OrthoDB" id="2574480at2759"/>
<feature type="region of interest" description="Disordered" evidence="1">
    <location>
        <begin position="598"/>
        <end position="671"/>
    </location>
</feature>
<gene>
    <name evidence="2" type="ORF">EHS25_008419</name>
</gene>
<accession>A0A427YPG2</accession>
<comment type="caution">
    <text evidence="2">The sequence shown here is derived from an EMBL/GenBank/DDBJ whole genome shotgun (WGS) entry which is preliminary data.</text>
</comment>
<feature type="region of interest" description="Disordered" evidence="1">
    <location>
        <begin position="561"/>
        <end position="581"/>
    </location>
</feature>
<evidence type="ECO:0000313" key="3">
    <source>
        <dbReference type="Proteomes" id="UP000279259"/>
    </source>
</evidence>
<feature type="compositionally biased region" description="Gly residues" evidence="1">
    <location>
        <begin position="421"/>
        <end position="434"/>
    </location>
</feature>
<evidence type="ECO:0000313" key="2">
    <source>
        <dbReference type="EMBL" id="RSH92971.1"/>
    </source>
</evidence>
<feature type="region of interest" description="Disordered" evidence="1">
    <location>
        <begin position="727"/>
        <end position="777"/>
    </location>
</feature>
<feature type="region of interest" description="Disordered" evidence="1">
    <location>
        <begin position="401"/>
        <end position="480"/>
    </location>
</feature>
<dbReference type="Proteomes" id="UP000279259">
    <property type="component" value="Unassembled WGS sequence"/>
</dbReference>